<dbReference type="OrthoDB" id="3556996at2759"/>
<dbReference type="STRING" id="1149755.A0A2J6S420"/>
<feature type="signal peptide" evidence="2">
    <location>
        <begin position="1"/>
        <end position="19"/>
    </location>
</feature>
<dbReference type="AlphaFoldDB" id="A0A2J6S420"/>
<accession>A0A2J6S420</accession>
<feature type="region of interest" description="Disordered" evidence="1">
    <location>
        <begin position="37"/>
        <end position="193"/>
    </location>
</feature>
<dbReference type="Proteomes" id="UP000235786">
    <property type="component" value="Unassembled WGS sequence"/>
</dbReference>
<feature type="region of interest" description="Disordered" evidence="1">
    <location>
        <begin position="253"/>
        <end position="335"/>
    </location>
</feature>
<evidence type="ECO:0000313" key="3">
    <source>
        <dbReference type="EMBL" id="PMD45501.1"/>
    </source>
</evidence>
<proteinExistence type="predicted"/>
<protein>
    <submittedName>
        <fullName evidence="3">Uncharacterized protein</fullName>
    </submittedName>
</protein>
<feature type="compositionally biased region" description="Gly residues" evidence="1">
    <location>
        <begin position="53"/>
        <end position="69"/>
    </location>
</feature>
<dbReference type="EMBL" id="KZ613940">
    <property type="protein sequence ID" value="PMD45501.1"/>
    <property type="molecule type" value="Genomic_DNA"/>
</dbReference>
<evidence type="ECO:0000256" key="2">
    <source>
        <dbReference type="SAM" id="SignalP"/>
    </source>
</evidence>
<name>A0A2J6S420_HYAVF</name>
<feature type="chain" id="PRO_5014438286" evidence="2">
    <location>
        <begin position="20"/>
        <end position="611"/>
    </location>
</feature>
<feature type="compositionally biased region" description="Pro residues" evidence="1">
    <location>
        <begin position="322"/>
        <end position="334"/>
    </location>
</feature>
<sequence length="611" mass="66027">MRAQSLLAAAVLLCSLANCLLHVENAQRDVDSVAQVDAADEEPDVLTSDAGGPSKGGGGGGSGNSGGQRSGSRSGSGNEGGQRSNPPAEAPKNNPPPRNNNNSGGSERGDRNSGGSSGGERTNPPAEAPKNNPPPRQNGGGNNGGDRSNPPAEAPKNNSPPKQNGGDRNTPPPPGLIYPLAKTTRPPLSSSSSLLNSKILQNSNKILQNKKTLHAKAKLLPDSRILLVKAMLPQSNNKIRLVKVTLLLHTRRAAHPPRQSNNPPPRPSDNPGGPIRTDSPPPPRQSDQRPPRQSQSFSNPYQNQPPPTHISNYNPRTERPPPPRSTQYYVPPPYQTYYPYQPQQTTYYQPYPTQEPPHYTYHRSENTYVTIYESNTVYYAPTYIQPTYAQPTFSPYIFPTYVAPTVTGPNGAFPTATQAVNPWADQCPVPYHFWVNDFFSNATFASLTVSYNGGTFLCPNAPSNEITYNGVYDMYCDDDGLVRVITDGQSWITISEYTWCLPIPRPPQDLPTLEAASNYTSFDQAIDCEDNNYGGTVCVQIGQDFAIDVQRFGIGGDIGFEPLDINGNWLPNCPEVNYVQPIVTNTASCTAAPAPSIAGASTTVYYTVSLS</sequence>
<evidence type="ECO:0000256" key="1">
    <source>
        <dbReference type="SAM" id="MobiDB-lite"/>
    </source>
</evidence>
<feature type="compositionally biased region" description="Low complexity" evidence="1">
    <location>
        <begin position="70"/>
        <end position="92"/>
    </location>
</feature>
<gene>
    <name evidence="3" type="ORF">L207DRAFT_629954</name>
</gene>
<reference evidence="3 4" key="1">
    <citation type="submission" date="2016-04" db="EMBL/GenBank/DDBJ databases">
        <title>A degradative enzymes factory behind the ericoid mycorrhizal symbiosis.</title>
        <authorList>
            <consortium name="DOE Joint Genome Institute"/>
            <person name="Martino E."/>
            <person name="Morin E."/>
            <person name="Grelet G."/>
            <person name="Kuo A."/>
            <person name="Kohler A."/>
            <person name="Daghino S."/>
            <person name="Barry K."/>
            <person name="Choi C."/>
            <person name="Cichocki N."/>
            <person name="Clum A."/>
            <person name="Copeland A."/>
            <person name="Hainaut M."/>
            <person name="Haridas S."/>
            <person name="Labutti K."/>
            <person name="Lindquist E."/>
            <person name="Lipzen A."/>
            <person name="Khouja H.-R."/>
            <person name="Murat C."/>
            <person name="Ohm R."/>
            <person name="Olson A."/>
            <person name="Spatafora J."/>
            <person name="Veneault-Fourrey C."/>
            <person name="Henrissat B."/>
            <person name="Grigoriev I."/>
            <person name="Martin F."/>
            <person name="Perotto S."/>
        </authorList>
    </citation>
    <scope>NUCLEOTIDE SEQUENCE [LARGE SCALE GENOMIC DNA]</scope>
    <source>
        <strain evidence="3 4">F</strain>
    </source>
</reference>
<feature type="compositionally biased region" description="Low complexity" evidence="1">
    <location>
        <begin position="119"/>
        <end position="130"/>
    </location>
</feature>
<evidence type="ECO:0000313" key="4">
    <source>
        <dbReference type="Proteomes" id="UP000235786"/>
    </source>
</evidence>
<organism evidence="3 4">
    <name type="scientific">Hyaloscypha variabilis (strain UAMH 11265 / GT02V1 / F)</name>
    <name type="common">Meliniomyces variabilis</name>
    <dbReference type="NCBI Taxonomy" id="1149755"/>
    <lineage>
        <taxon>Eukaryota</taxon>
        <taxon>Fungi</taxon>
        <taxon>Dikarya</taxon>
        <taxon>Ascomycota</taxon>
        <taxon>Pezizomycotina</taxon>
        <taxon>Leotiomycetes</taxon>
        <taxon>Helotiales</taxon>
        <taxon>Hyaloscyphaceae</taxon>
        <taxon>Hyaloscypha</taxon>
        <taxon>Hyaloscypha variabilis</taxon>
    </lineage>
</organism>
<keyword evidence="4" id="KW-1185">Reference proteome</keyword>
<keyword evidence="2" id="KW-0732">Signal</keyword>